<gene>
    <name evidence="1" type="ORF">CKQ53_09310</name>
</gene>
<proteinExistence type="predicted"/>
<evidence type="ECO:0000313" key="1">
    <source>
        <dbReference type="EMBL" id="AXW87160.1"/>
    </source>
</evidence>
<dbReference type="KEGG" id="lbq:CKQ53_09310"/>
<keyword evidence="2" id="KW-1185">Reference proteome</keyword>
<protein>
    <recommendedName>
        <fullName evidence="3">Lipoprotein</fullName>
    </recommendedName>
</protein>
<evidence type="ECO:0008006" key="3">
    <source>
        <dbReference type="Google" id="ProtNLM"/>
    </source>
</evidence>
<dbReference type="AlphaFoldDB" id="A0AAD0SH48"/>
<dbReference type="RefSeq" id="WP_094117753.1">
    <property type="nucleotide sequence ID" value="NZ_CP023009.1"/>
</dbReference>
<accession>A0AAD0SH48</accession>
<evidence type="ECO:0000313" key="2">
    <source>
        <dbReference type="Proteomes" id="UP000263881"/>
    </source>
</evidence>
<dbReference type="EMBL" id="CP023009">
    <property type="protein sequence ID" value="AXW87160.1"/>
    <property type="molecule type" value="Genomic_DNA"/>
</dbReference>
<name>A0AAD0SH48_9GAMM</name>
<sequence length="130" mass="14545">MNMRLALLFISASLLVGCGDKTPECNSDDAKSLVVNIAHKQIKKQFEQLRNSQMEGMVPDNTDSLILKVINVRTLAHNSSIDTYQCAASLQMTLTDEQSKLPNTTEIPMTYNIQEMDDGKGRFYIKVFGL</sequence>
<dbReference type="PROSITE" id="PS51257">
    <property type="entry name" value="PROKAR_LIPOPROTEIN"/>
    <property type="match status" value="1"/>
</dbReference>
<reference evidence="1 2" key="1">
    <citation type="submission" date="2017-08" db="EMBL/GenBank/DDBJ databases">
        <title>Comparative genomics of bacteria isolated from necrotic lesions of AOD affected trees.</title>
        <authorList>
            <person name="Doonan J."/>
            <person name="Denman S."/>
            <person name="McDonald J.E."/>
        </authorList>
    </citation>
    <scope>NUCLEOTIDE SEQUENCE [LARGE SCALE GENOMIC DNA]</scope>
    <source>
        <strain evidence="1 2">477</strain>
    </source>
</reference>
<dbReference type="Proteomes" id="UP000263881">
    <property type="component" value="Chromosome"/>
</dbReference>
<organism evidence="1 2">
    <name type="scientific">Lonsdalea britannica</name>
    <dbReference type="NCBI Taxonomy" id="1082704"/>
    <lineage>
        <taxon>Bacteria</taxon>
        <taxon>Pseudomonadati</taxon>
        <taxon>Pseudomonadota</taxon>
        <taxon>Gammaproteobacteria</taxon>
        <taxon>Enterobacterales</taxon>
        <taxon>Pectobacteriaceae</taxon>
        <taxon>Lonsdalea</taxon>
    </lineage>
</organism>